<dbReference type="OrthoDB" id="9810080at2"/>
<gene>
    <name evidence="3" type="ORF">SAMN05216562_2129</name>
</gene>
<dbReference type="Pfam" id="PF13409">
    <property type="entry name" value="GST_N_2"/>
    <property type="match status" value="1"/>
</dbReference>
<dbReference type="Gene3D" id="1.20.1050.10">
    <property type="match status" value="1"/>
</dbReference>
<proteinExistence type="predicted"/>
<dbReference type="InterPro" id="IPR036249">
    <property type="entry name" value="Thioredoxin-like_sf"/>
</dbReference>
<dbReference type="SFLD" id="SFLDG01150">
    <property type="entry name" value="Main.1:_Beta-like"/>
    <property type="match status" value="1"/>
</dbReference>
<dbReference type="InterPro" id="IPR010987">
    <property type="entry name" value="Glutathione-S-Trfase_C-like"/>
</dbReference>
<dbReference type="STRING" id="658218.SAMN05216562_2129"/>
<dbReference type="SFLD" id="SFLDG00358">
    <property type="entry name" value="Main_(cytGST)"/>
    <property type="match status" value="1"/>
</dbReference>
<dbReference type="AlphaFoldDB" id="A0A1H3Z2Y1"/>
<dbReference type="CDD" id="cd03207">
    <property type="entry name" value="GST_C_8"/>
    <property type="match status" value="1"/>
</dbReference>
<dbReference type="SUPFAM" id="SSF52833">
    <property type="entry name" value="Thioredoxin-like"/>
    <property type="match status" value="1"/>
</dbReference>
<dbReference type="GO" id="GO:0016740">
    <property type="term" value="F:transferase activity"/>
    <property type="evidence" value="ECO:0007669"/>
    <property type="project" value="UniProtKB-KW"/>
</dbReference>
<feature type="domain" description="GST N-terminal" evidence="1">
    <location>
        <begin position="2"/>
        <end position="82"/>
    </location>
</feature>
<evidence type="ECO:0000313" key="4">
    <source>
        <dbReference type="Proteomes" id="UP000198658"/>
    </source>
</evidence>
<dbReference type="PANTHER" id="PTHR44051">
    <property type="entry name" value="GLUTATHIONE S-TRANSFERASE-RELATED"/>
    <property type="match status" value="1"/>
</dbReference>
<protein>
    <submittedName>
        <fullName evidence="3">Glutathione S-transferase</fullName>
    </submittedName>
</protein>
<dbReference type="RefSeq" id="WP_091388012.1">
    <property type="nucleotide sequence ID" value="NZ_FNQO01000002.1"/>
</dbReference>
<sequence length="210" mass="23031">MSSDLVFYTNPQSRGRIVRWMLEELSVPYRTEVLEYGTSMKSPEFLAINPMGKVPAIVHAGNAVTECAAICAYLAEAFPEAGLAPIDNAERANYFRWLFFTAGPVEAAITNKSLFGSDPAPEKERMAGYGNYATTIDALSSAVKKNPYIAGNRFTAADVYVGAQVGWGLQFGTIEKRDEFIAYFARVSEREAFGRANEKDDALAKEPSEA</sequence>
<dbReference type="PANTHER" id="PTHR44051:SF21">
    <property type="entry name" value="GLUTATHIONE S-TRANSFERASE FAMILY PROTEIN"/>
    <property type="match status" value="1"/>
</dbReference>
<dbReference type="SUPFAM" id="SSF47616">
    <property type="entry name" value="GST C-terminal domain-like"/>
    <property type="match status" value="1"/>
</dbReference>
<dbReference type="InterPro" id="IPR036282">
    <property type="entry name" value="Glutathione-S-Trfase_C_sf"/>
</dbReference>
<evidence type="ECO:0000259" key="1">
    <source>
        <dbReference type="PROSITE" id="PS50404"/>
    </source>
</evidence>
<dbReference type="SFLD" id="SFLDS00019">
    <property type="entry name" value="Glutathione_Transferase_(cytos"/>
    <property type="match status" value="1"/>
</dbReference>
<dbReference type="InterPro" id="IPR004045">
    <property type="entry name" value="Glutathione_S-Trfase_N"/>
</dbReference>
<dbReference type="PROSITE" id="PS50405">
    <property type="entry name" value="GST_CTER"/>
    <property type="match status" value="1"/>
</dbReference>
<dbReference type="PROSITE" id="PS50404">
    <property type="entry name" value="GST_NTER"/>
    <property type="match status" value="1"/>
</dbReference>
<feature type="domain" description="GST C-terminal" evidence="2">
    <location>
        <begin position="87"/>
        <end position="208"/>
    </location>
</feature>
<accession>A0A1H3Z2Y1</accession>
<name>A0A1H3Z2Y1_9GAMM</name>
<organism evidence="3 4">
    <name type="scientific">Microbulbifer marinus</name>
    <dbReference type="NCBI Taxonomy" id="658218"/>
    <lineage>
        <taxon>Bacteria</taxon>
        <taxon>Pseudomonadati</taxon>
        <taxon>Pseudomonadota</taxon>
        <taxon>Gammaproteobacteria</taxon>
        <taxon>Cellvibrionales</taxon>
        <taxon>Microbulbiferaceae</taxon>
        <taxon>Microbulbifer</taxon>
    </lineage>
</organism>
<dbReference type="CDD" id="cd03046">
    <property type="entry name" value="GST_N_GTT1_like"/>
    <property type="match status" value="1"/>
</dbReference>
<keyword evidence="4" id="KW-1185">Reference proteome</keyword>
<dbReference type="EMBL" id="FNQO01000002">
    <property type="protein sequence ID" value="SEA17682.1"/>
    <property type="molecule type" value="Genomic_DNA"/>
</dbReference>
<dbReference type="Gene3D" id="3.40.30.10">
    <property type="entry name" value="Glutaredoxin"/>
    <property type="match status" value="1"/>
</dbReference>
<reference evidence="4" key="1">
    <citation type="submission" date="2016-10" db="EMBL/GenBank/DDBJ databases">
        <authorList>
            <person name="Varghese N."/>
            <person name="Submissions S."/>
        </authorList>
    </citation>
    <scope>NUCLEOTIDE SEQUENCE [LARGE SCALE GENOMIC DNA]</scope>
    <source>
        <strain evidence="4">CGMCC 1.10657</strain>
    </source>
</reference>
<evidence type="ECO:0000313" key="3">
    <source>
        <dbReference type="EMBL" id="SEA17682.1"/>
    </source>
</evidence>
<dbReference type="Proteomes" id="UP000198658">
    <property type="component" value="Unassembled WGS sequence"/>
</dbReference>
<keyword evidence="3" id="KW-0808">Transferase</keyword>
<evidence type="ECO:0000259" key="2">
    <source>
        <dbReference type="PROSITE" id="PS50405"/>
    </source>
</evidence>
<dbReference type="InterPro" id="IPR040079">
    <property type="entry name" value="Glutathione_S-Trfase"/>
</dbReference>